<evidence type="ECO:0000256" key="2">
    <source>
        <dbReference type="SAM" id="MobiDB-lite"/>
    </source>
</evidence>
<keyword evidence="1" id="KW-0175">Coiled coil</keyword>
<evidence type="ECO:0000313" key="3">
    <source>
        <dbReference type="EMBL" id="ELR23076.1"/>
    </source>
</evidence>
<keyword evidence="4" id="KW-1185">Reference proteome</keyword>
<dbReference type="VEuPathDB" id="AmoebaDB:ACA1_361130"/>
<dbReference type="Proteomes" id="UP000011083">
    <property type="component" value="Unassembled WGS sequence"/>
</dbReference>
<dbReference type="EMBL" id="KB007867">
    <property type="protein sequence ID" value="ELR23076.1"/>
    <property type="molecule type" value="Genomic_DNA"/>
</dbReference>
<organism evidence="3 4">
    <name type="scientific">Acanthamoeba castellanii (strain ATCC 30010 / Neff)</name>
    <dbReference type="NCBI Taxonomy" id="1257118"/>
    <lineage>
        <taxon>Eukaryota</taxon>
        <taxon>Amoebozoa</taxon>
        <taxon>Discosea</taxon>
        <taxon>Longamoebia</taxon>
        <taxon>Centramoebida</taxon>
        <taxon>Acanthamoebidae</taxon>
        <taxon>Acanthamoeba</taxon>
    </lineage>
</organism>
<evidence type="ECO:0000313" key="4">
    <source>
        <dbReference type="Proteomes" id="UP000011083"/>
    </source>
</evidence>
<dbReference type="RefSeq" id="XP_004352553.1">
    <property type="nucleotide sequence ID" value="XM_004352501.1"/>
</dbReference>
<reference evidence="3 4" key="1">
    <citation type="journal article" date="2013" name="Genome Biol.">
        <title>Genome of Acanthamoeba castellanii highlights extensive lateral gene transfer and early evolution of tyrosine kinase signaling.</title>
        <authorList>
            <person name="Clarke M."/>
            <person name="Lohan A.J."/>
            <person name="Liu B."/>
            <person name="Lagkouvardos I."/>
            <person name="Roy S."/>
            <person name="Zafar N."/>
            <person name="Bertelli C."/>
            <person name="Schilde C."/>
            <person name="Kianianmomeni A."/>
            <person name="Burglin T.R."/>
            <person name="Frech C."/>
            <person name="Turcotte B."/>
            <person name="Kopec K.O."/>
            <person name="Synnott J.M."/>
            <person name="Choo C."/>
            <person name="Paponov I."/>
            <person name="Finkler A."/>
            <person name="Soon Heng Tan C."/>
            <person name="Hutchins A.P."/>
            <person name="Weinmeier T."/>
            <person name="Rattei T."/>
            <person name="Chu J.S."/>
            <person name="Gimenez G."/>
            <person name="Irimia M."/>
            <person name="Rigden D.J."/>
            <person name="Fitzpatrick D.A."/>
            <person name="Lorenzo-Morales J."/>
            <person name="Bateman A."/>
            <person name="Chiu C.H."/>
            <person name="Tang P."/>
            <person name="Hegemann P."/>
            <person name="Fromm H."/>
            <person name="Raoult D."/>
            <person name="Greub G."/>
            <person name="Miranda-Saavedra D."/>
            <person name="Chen N."/>
            <person name="Nash P."/>
            <person name="Ginger M.L."/>
            <person name="Horn M."/>
            <person name="Schaap P."/>
            <person name="Caler L."/>
            <person name="Loftus B."/>
        </authorList>
    </citation>
    <scope>NUCLEOTIDE SEQUENCE [LARGE SCALE GENOMIC DNA]</scope>
    <source>
        <strain evidence="3 4">Neff</strain>
    </source>
</reference>
<dbReference type="AlphaFoldDB" id="L8HF87"/>
<dbReference type="GeneID" id="14924047"/>
<feature type="coiled-coil region" evidence="1">
    <location>
        <begin position="111"/>
        <end position="142"/>
    </location>
</feature>
<gene>
    <name evidence="3" type="ORF">ACA1_361130</name>
</gene>
<proteinExistence type="predicted"/>
<sequence>MKRRRIDEEGEGVDKSGGLAPDADSDRDVGTAWLLDDPNLLELILDHCLPIQPSNEVDHPLRAVNRATRRAWRAHPISLPFHVYNTLSEATPKPASQLPLDHRARLSLKLVEMLEHAMANFKSEAEEEHQQRQANIATEQNRLQLLARVDAWVAEMRDKELMKRDGGTLSPDEERELLRLGEEARAIVSRATDIVMNCLHHYNGDTYCWRKETVSFVIGDAEFLQTFNQEVDGACEDDELEIPEELEELREQWGTTLDPQTLHKLFRFLLTRQVSQHEYTFAETYD</sequence>
<dbReference type="KEGG" id="acan:ACA1_361130"/>
<name>L8HF87_ACACF</name>
<evidence type="ECO:0000256" key="1">
    <source>
        <dbReference type="SAM" id="Coils"/>
    </source>
</evidence>
<feature type="region of interest" description="Disordered" evidence="2">
    <location>
        <begin position="1"/>
        <end position="26"/>
    </location>
</feature>
<protein>
    <submittedName>
        <fullName evidence="3">Uncharacterized protein</fullName>
    </submittedName>
</protein>
<accession>L8HF87</accession>